<accession>A0A916UJ77</accession>
<dbReference type="AlphaFoldDB" id="A0A916UJ77"/>
<comment type="caution">
    <text evidence="1">The sequence shown here is derived from an EMBL/GenBank/DDBJ whole genome shotgun (WGS) entry which is preliminary data.</text>
</comment>
<keyword evidence="2" id="KW-1185">Reference proteome</keyword>
<name>A0A916UJ77_9ACTN</name>
<proteinExistence type="predicted"/>
<evidence type="ECO:0000313" key="2">
    <source>
        <dbReference type="Proteomes" id="UP000641514"/>
    </source>
</evidence>
<gene>
    <name evidence="1" type="ORF">GCM10011410_29220</name>
</gene>
<reference evidence="1" key="2">
    <citation type="submission" date="2020-09" db="EMBL/GenBank/DDBJ databases">
        <authorList>
            <person name="Sun Q."/>
            <person name="Zhou Y."/>
        </authorList>
    </citation>
    <scope>NUCLEOTIDE SEQUENCE</scope>
    <source>
        <strain evidence="1">CGMCC 1.15478</strain>
    </source>
</reference>
<evidence type="ECO:0000313" key="1">
    <source>
        <dbReference type="EMBL" id="GGC74148.1"/>
    </source>
</evidence>
<dbReference type="EMBL" id="BMJH01000003">
    <property type="protein sequence ID" value="GGC74148.1"/>
    <property type="molecule type" value="Genomic_DNA"/>
</dbReference>
<organism evidence="1 2">
    <name type="scientific">Hoyosella rhizosphaerae</name>
    <dbReference type="NCBI Taxonomy" id="1755582"/>
    <lineage>
        <taxon>Bacteria</taxon>
        <taxon>Bacillati</taxon>
        <taxon>Actinomycetota</taxon>
        <taxon>Actinomycetes</taxon>
        <taxon>Mycobacteriales</taxon>
        <taxon>Hoyosellaceae</taxon>
        <taxon>Hoyosella</taxon>
    </lineage>
</organism>
<protein>
    <submittedName>
        <fullName evidence="1">Uncharacterized protein</fullName>
    </submittedName>
</protein>
<dbReference type="Proteomes" id="UP000641514">
    <property type="component" value="Unassembled WGS sequence"/>
</dbReference>
<sequence>MFRSTDENLPVLHLDQVSAETKLSVTRPKSTTSLALIESSLGIPRPRRVDHSPGFGVENRARARFSRLVDPHSRSPAVLLSAEVIERAD</sequence>
<reference evidence="1" key="1">
    <citation type="journal article" date="2014" name="Int. J. Syst. Evol. Microbiol.">
        <title>Complete genome sequence of Corynebacterium casei LMG S-19264T (=DSM 44701T), isolated from a smear-ripened cheese.</title>
        <authorList>
            <consortium name="US DOE Joint Genome Institute (JGI-PGF)"/>
            <person name="Walter F."/>
            <person name="Albersmeier A."/>
            <person name="Kalinowski J."/>
            <person name="Ruckert C."/>
        </authorList>
    </citation>
    <scope>NUCLEOTIDE SEQUENCE</scope>
    <source>
        <strain evidence="1">CGMCC 1.15478</strain>
    </source>
</reference>